<feature type="transmembrane region" description="Helical" evidence="11">
    <location>
        <begin position="158"/>
        <end position="178"/>
    </location>
</feature>
<keyword evidence="6 11" id="KW-0808">Transferase</keyword>
<name>A0AAD4NFK7_9BILA</name>
<evidence type="ECO:0000256" key="7">
    <source>
        <dbReference type="ARBA" id="ARBA00022692"/>
    </source>
</evidence>
<reference evidence="12" key="1">
    <citation type="submission" date="2022-01" db="EMBL/GenBank/DDBJ databases">
        <title>Genome Sequence Resource for Two Populations of Ditylenchus destructor, the Migratory Endoparasitic Phytonematode.</title>
        <authorList>
            <person name="Zhang H."/>
            <person name="Lin R."/>
            <person name="Xie B."/>
        </authorList>
    </citation>
    <scope>NUCLEOTIDE SEQUENCE</scope>
    <source>
        <strain evidence="12">BazhouSP</strain>
    </source>
</reference>
<evidence type="ECO:0000256" key="4">
    <source>
        <dbReference type="ARBA" id="ARBA00008715"/>
    </source>
</evidence>
<dbReference type="PROSITE" id="PS00221">
    <property type="entry name" value="MIP"/>
    <property type="match status" value="1"/>
</dbReference>
<comment type="similarity">
    <text evidence="4 11">Belongs to the ALG6/ALG8 glucosyltransferase family.</text>
</comment>
<dbReference type="PANTHER" id="PTHR12413">
    <property type="entry name" value="DOLICHYL GLYCOSYLTRANSFERASE"/>
    <property type="match status" value="1"/>
</dbReference>
<dbReference type="InterPro" id="IPR007581">
    <property type="entry name" value="Endonuclease-V"/>
</dbReference>
<dbReference type="GO" id="GO:0005789">
    <property type="term" value="C:endoplasmic reticulum membrane"/>
    <property type="evidence" value="ECO:0007669"/>
    <property type="project" value="UniProtKB-SubCell"/>
</dbReference>
<feature type="transmembrane region" description="Helical" evidence="11">
    <location>
        <begin position="466"/>
        <end position="493"/>
    </location>
</feature>
<dbReference type="EC" id="2.4.1.-" evidence="11"/>
<dbReference type="AlphaFoldDB" id="A0AAD4NFK7"/>
<dbReference type="InterPro" id="IPR004856">
    <property type="entry name" value="Glyco_trans_ALG6/ALG8"/>
</dbReference>
<evidence type="ECO:0000256" key="11">
    <source>
        <dbReference type="RuleBase" id="RU363110"/>
    </source>
</evidence>
<comment type="caution">
    <text evidence="12">The sequence shown here is derived from an EMBL/GenBank/DDBJ whole genome shotgun (WGS) entry which is preliminary data.</text>
</comment>
<evidence type="ECO:0000256" key="10">
    <source>
        <dbReference type="ARBA" id="ARBA00023136"/>
    </source>
</evidence>
<sequence>MGRNRVKNEKNFDSLNSRLWTSREVWLIIGFVFSIKCLLIRCYHSTDFEVHRNWMAITHHLPLSQWYYADLSEWTLDYPPFFAYFEKLLSTIASRIEQQMVSLQSEPYFSENTLLFQRFSVIASDSLYIIASVVMASELSNSIEWIQSRSTLKRRLELGLICLLLCNPGLILLDNIHFQYNFMLYGLLFLSITCLARGQLLIAAALFSALLNFKHIYLYYVPAFVDYQHCNKFYHDYFLFNAHAYWAPNFWSLYNLTDFVLYKMISISQKLFKPKCTSLFLTCPLKQPIYTQGLVLEYDHSVLPNINPTITLALTLISTLPVIAAIFWKPHKDQLRNFLTAITLSAYSFFLFGWHVHEKASLMILLPMSLIVFKDLRFLDSFMPLCFGSLISLLPLFFTPLEDVVKWVLTGGYFLVVALVLFYIFGIFPRNILNMGNGKWILTALFSTDLYNIFLHKIVFGAEGAAFLPLMITSVICACAVCLSYCQFLYAVFGEELHIRRAMRLCLLKEANIFDVAEPLEESEVRFVGGVDISACVENQSLGIVSYTVLKYPKLEIVYSADQVVLLPYPYIPEFLAVREAQTMADIVNAHRGNHPPIDVLFVDGNGRYHSRLSGLATHVGYSAQCKTIGVSKNFNGFPLHAFGYSKADADNIEKDLLRILKSSKGGPILVDLQITEPMLLSALKTKDSSNMAFISAGYGVDLQHAAAIAAKCFSNYTANPIRLSDLRSRAMLQKWFT</sequence>
<dbReference type="GO" id="GO:0006281">
    <property type="term" value="P:DNA repair"/>
    <property type="evidence" value="ECO:0007669"/>
    <property type="project" value="InterPro"/>
</dbReference>
<feature type="transmembrane region" description="Helical" evidence="11">
    <location>
        <begin position="404"/>
        <end position="428"/>
    </location>
</feature>
<keyword evidence="5 11" id="KW-0328">Glycosyltransferase</keyword>
<feature type="transmembrane region" description="Helical" evidence="11">
    <location>
        <begin position="184"/>
        <end position="211"/>
    </location>
</feature>
<feature type="transmembrane region" description="Helical" evidence="11">
    <location>
        <begin position="440"/>
        <end position="460"/>
    </location>
</feature>
<dbReference type="Pfam" id="PF03155">
    <property type="entry name" value="Alg6_Alg8"/>
    <property type="match status" value="2"/>
</dbReference>
<keyword evidence="13" id="KW-1185">Reference proteome</keyword>
<dbReference type="InterPro" id="IPR022357">
    <property type="entry name" value="MIP_CS"/>
</dbReference>
<protein>
    <recommendedName>
        <fullName evidence="11">Alpha-1,3-glucosyltransferase</fullName>
        <ecNumber evidence="11">2.4.1.-</ecNumber>
    </recommendedName>
</protein>
<comment type="pathway">
    <text evidence="2 11">Protein modification; protein glycosylation.</text>
</comment>
<dbReference type="Proteomes" id="UP001201812">
    <property type="component" value="Unassembled WGS sequence"/>
</dbReference>
<accession>A0AAD4NFK7</accession>
<evidence type="ECO:0000256" key="2">
    <source>
        <dbReference type="ARBA" id="ARBA00004922"/>
    </source>
</evidence>
<dbReference type="GO" id="GO:0042283">
    <property type="term" value="F:dolichyl pyrophosphate Glc1Man9GlcNAc2 alpha-1,3-glucosyltransferase activity"/>
    <property type="evidence" value="ECO:0007669"/>
    <property type="project" value="TreeGrafter"/>
</dbReference>
<comment type="similarity">
    <text evidence="3">Belongs to the MIP/aquaporin (TC 1.A.8) family.</text>
</comment>
<keyword evidence="7 11" id="KW-0812">Transmembrane</keyword>
<evidence type="ECO:0000256" key="6">
    <source>
        <dbReference type="ARBA" id="ARBA00022679"/>
    </source>
</evidence>
<evidence type="ECO:0000256" key="5">
    <source>
        <dbReference type="ARBA" id="ARBA00022676"/>
    </source>
</evidence>
<dbReference type="PANTHER" id="PTHR12413:SF2">
    <property type="entry name" value="DOLICHYL PYROPHOSPHATE GLC1MAN9GLCNAC2 ALPHA-1,3-GLUCOSYLTRANSFERASE-RELATED"/>
    <property type="match status" value="1"/>
</dbReference>
<feature type="transmembrane region" description="Helical" evidence="11">
    <location>
        <begin position="334"/>
        <end position="357"/>
    </location>
</feature>
<organism evidence="12 13">
    <name type="scientific">Ditylenchus destructor</name>
    <dbReference type="NCBI Taxonomy" id="166010"/>
    <lineage>
        <taxon>Eukaryota</taxon>
        <taxon>Metazoa</taxon>
        <taxon>Ecdysozoa</taxon>
        <taxon>Nematoda</taxon>
        <taxon>Chromadorea</taxon>
        <taxon>Rhabditida</taxon>
        <taxon>Tylenchina</taxon>
        <taxon>Tylenchomorpha</taxon>
        <taxon>Sphaerularioidea</taxon>
        <taxon>Anguinidae</taxon>
        <taxon>Anguininae</taxon>
        <taxon>Ditylenchus</taxon>
    </lineage>
</organism>
<feature type="transmembrane region" description="Helical" evidence="11">
    <location>
        <begin position="378"/>
        <end position="398"/>
    </location>
</feature>
<dbReference type="Pfam" id="PF04493">
    <property type="entry name" value="Endonuclease_5"/>
    <property type="match status" value="1"/>
</dbReference>
<keyword evidence="9 11" id="KW-1133">Transmembrane helix</keyword>
<evidence type="ECO:0000256" key="1">
    <source>
        <dbReference type="ARBA" id="ARBA00004477"/>
    </source>
</evidence>
<evidence type="ECO:0000256" key="8">
    <source>
        <dbReference type="ARBA" id="ARBA00022824"/>
    </source>
</evidence>
<dbReference type="GO" id="GO:0006487">
    <property type="term" value="P:protein N-linked glycosylation"/>
    <property type="evidence" value="ECO:0007669"/>
    <property type="project" value="TreeGrafter"/>
</dbReference>
<evidence type="ECO:0000256" key="9">
    <source>
        <dbReference type="ARBA" id="ARBA00022989"/>
    </source>
</evidence>
<keyword evidence="8 11" id="KW-0256">Endoplasmic reticulum</keyword>
<comment type="subcellular location">
    <subcellularLocation>
        <location evidence="1 11">Endoplasmic reticulum membrane</location>
        <topology evidence="1 11">Multi-pass membrane protein</topology>
    </subcellularLocation>
</comment>
<keyword evidence="10 11" id="KW-0472">Membrane</keyword>
<feature type="transmembrane region" description="Helical" evidence="11">
    <location>
        <begin position="310"/>
        <end position="328"/>
    </location>
</feature>
<evidence type="ECO:0000313" key="12">
    <source>
        <dbReference type="EMBL" id="KAI1723419.1"/>
    </source>
</evidence>
<dbReference type="Gene3D" id="3.30.2170.10">
    <property type="entry name" value="archaeoglobus fulgidus dsm 4304 superfamily"/>
    <property type="match status" value="1"/>
</dbReference>
<dbReference type="EMBL" id="JAKKPZ010000003">
    <property type="protein sequence ID" value="KAI1723419.1"/>
    <property type="molecule type" value="Genomic_DNA"/>
</dbReference>
<evidence type="ECO:0000256" key="3">
    <source>
        <dbReference type="ARBA" id="ARBA00006175"/>
    </source>
</evidence>
<gene>
    <name evidence="12" type="ORF">DdX_03578</name>
</gene>
<evidence type="ECO:0000313" key="13">
    <source>
        <dbReference type="Proteomes" id="UP001201812"/>
    </source>
</evidence>
<dbReference type="GO" id="GO:0004519">
    <property type="term" value="F:endonuclease activity"/>
    <property type="evidence" value="ECO:0007669"/>
    <property type="project" value="InterPro"/>
</dbReference>
<proteinExistence type="inferred from homology"/>